<name>A0ACC1RWN3_9HYPO</name>
<sequence length="487" mass="53058">MRSASSAALSLLQALPTSPVDLACESGSSPPLHSSQSAPSHAFIAGLHLKYQDPSFRVPSFIDLASQQTEMDLPDLILIRRLLFVSARSYCTVQRRSPTFNATQPLALITDEPSRDRRHMFVFGNFNGAWDGARGTGRGSIGEASRPSRPIPTSIRVRVPSSHACAGAWSVAVVEACLQSPSMAYLSRVLHATCIRASSYQEICLPVLGMQRHRDWLITDGRGILNMAHRCEHIRSQSQNGPDDQARAVLCASSRLPEFEPRHAQLLTTTTLDMTRRTPTKRSRLRSNFSSVGLVASSRIDSRRTKGIDKGPAAPLPDLAGFAPAAAAATRNIKTRASWMASGAKQKNRGRFQKNGPVLGRLSPVVTNSLPISTSSPLPHHVDGAAQCFIDRPDSPKGPLLSELEPLFSWQAPQVPLSLNPSIPRCPTAHPPATFTCQKLDEIDCETRVDGKGFKHGPRSLMRSTRPIMWALCCVALQHLVHDTRGC</sequence>
<organism evidence="1 2">
    <name type="scientific">Fusarium decemcellulare</name>
    <dbReference type="NCBI Taxonomy" id="57161"/>
    <lineage>
        <taxon>Eukaryota</taxon>
        <taxon>Fungi</taxon>
        <taxon>Dikarya</taxon>
        <taxon>Ascomycota</taxon>
        <taxon>Pezizomycotina</taxon>
        <taxon>Sordariomycetes</taxon>
        <taxon>Hypocreomycetidae</taxon>
        <taxon>Hypocreales</taxon>
        <taxon>Nectriaceae</taxon>
        <taxon>Fusarium</taxon>
        <taxon>Fusarium decemcellulare species complex</taxon>
    </lineage>
</organism>
<gene>
    <name evidence="1" type="ORF">NM208_g10791</name>
</gene>
<keyword evidence="2" id="KW-1185">Reference proteome</keyword>
<protein>
    <submittedName>
        <fullName evidence="1">Uncharacterized protein</fullName>
    </submittedName>
</protein>
<accession>A0ACC1RWN3</accession>
<reference evidence="1" key="1">
    <citation type="submission" date="2022-08" db="EMBL/GenBank/DDBJ databases">
        <title>Genome Sequence of Fusarium decemcellulare.</title>
        <authorList>
            <person name="Buettner E."/>
        </authorList>
    </citation>
    <scope>NUCLEOTIDE SEQUENCE</scope>
    <source>
        <strain evidence="1">Babe19</strain>
    </source>
</reference>
<proteinExistence type="predicted"/>
<evidence type="ECO:0000313" key="2">
    <source>
        <dbReference type="Proteomes" id="UP001148629"/>
    </source>
</evidence>
<evidence type="ECO:0000313" key="1">
    <source>
        <dbReference type="EMBL" id="KAJ3527255.1"/>
    </source>
</evidence>
<dbReference type="EMBL" id="JANRMS010001589">
    <property type="protein sequence ID" value="KAJ3527255.1"/>
    <property type="molecule type" value="Genomic_DNA"/>
</dbReference>
<comment type="caution">
    <text evidence="1">The sequence shown here is derived from an EMBL/GenBank/DDBJ whole genome shotgun (WGS) entry which is preliminary data.</text>
</comment>
<dbReference type="Proteomes" id="UP001148629">
    <property type="component" value="Unassembled WGS sequence"/>
</dbReference>